<dbReference type="EMBL" id="QXFY01000904">
    <property type="protein sequence ID" value="KAE9333268.1"/>
    <property type="molecule type" value="Genomic_DNA"/>
</dbReference>
<dbReference type="Proteomes" id="UP000440732">
    <property type="component" value="Unassembled WGS sequence"/>
</dbReference>
<dbReference type="Proteomes" id="UP000476176">
    <property type="component" value="Unassembled WGS sequence"/>
</dbReference>
<evidence type="ECO:0000313" key="19">
    <source>
        <dbReference type="Proteomes" id="UP000476176"/>
    </source>
</evidence>
<dbReference type="Proteomes" id="UP000486351">
    <property type="component" value="Unassembled WGS sequence"/>
</dbReference>
<keyword evidence="13" id="KW-1185">Reference proteome</keyword>
<dbReference type="EMBL" id="QXGF01001354">
    <property type="protein sequence ID" value="KAE8930618.1"/>
    <property type="molecule type" value="Genomic_DNA"/>
</dbReference>
<dbReference type="AlphaFoldDB" id="A0A6A3XHA2"/>
<evidence type="ECO:0000256" key="1">
    <source>
        <dbReference type="SAM" id="SignalP"/>
    </source>
</evidence>
<dbReference type="Proteomes" id="UP000441208">
    <property type="component" value="Unassembled WGS sequence"/>
</dbReference>
<evidence type="ECO:0000313" key="6">
    <source>
        <dbReference type="EMBL" id="KAE9141835.1"/>
    </source>
</evidence>
<dbReference type="EMBL" id="QXFZ01001310">
    <property type="protein sequence ID" value="KAE9092793.1"/>
    <property type="molecule type" value="Genomic_DNA"/>
</dbReference>
<evidence type="ECO:0000313" key="3">
    <source>
        <dbReference type="EMBL" id="KAE8993588.1"/>
    </source>
</evidence>
<dbReference type="EMBL" id="QXFX01000230">
    <property type="protein sequence ID" value="KAE9124625.1"/>
    <property type="molecule type" value="Genomic_DNA"/>
</dbReference>
<keyword evidence="1" id="KW-0732">Signal</keyword>
<evidence type="ECO:0000313" key="16">
    <source>
        <dbReference type="Proteomes" id="UP000440732"/>
    </source>
</evidence>
<dbReference type="Proteomes" id="UP000460718">
    <property type="component" value="Unassembled WGS sequence"/>
</dbReference>
<evidence type="ECO:0000313" key="12">
    <source>
        <dbReference type="Proteomes" id="UP000429523"/>
    </source>
</evidence>
<evidence type="ECO:0000313" key="2">
    <source>
        <dbReference type="EMBL" id="KAE8930618.1"/>
    </source>
</evidence>
<dbReference type="Proteomes" id="UP000488956">
    <property type="component" value="Unassembled WGS sequence"/>
</dbReference>
<evidence type="ECO:0000313" key="14">
    <source>
        <dbReference type="Proteomes" id="UP000437068"/>
    </source>
</evidence>
<accession>A0A6A3XHA2</accession>
<evidence type="ECO:0008006" key="22">
    <source>
        <dbReference type="Google" id="ProtNLM"/>
    </source>
</evidence>
<gene>
    <name evidence="10" type="ORF">PF001_g13242</name>
    <name evidence="9" type="ORF">PF002_g19551</name>
    <name evidence="8" type="ORF">PF004_g17163</name>
    <name evidence="7" type="ORF">PF005_g15018</name>
    <name evidence="6" type="ORF">PF006_g13015</name>
    <name evidence="4" type="ORF">PF007_g18351</name>
    <name evidence="11" type="ORF">PF008_g14530</name>
    <name evidence="2" type="ORF">PF009_g19297</name>
    <name evidence="5" type="ORF">PF010_g5939</name>
    <name evidence="3" type="ORF">PF011_g17074</name>
</gene>
<dbReference type="Proteomes" id="UP000429523">
    <property type="component" value="Unassembled WGS sequence"/>
</dbReference>
<reference evidence="12 13" key="1">
    <citation type="submission" date="2018-08" db="EMBL/GenBank/DDBJ databases">
        <title>Genomic investigation of the strawberry pathogen Phytophthora fragariae indicates pathogenicity is determined by transcriptional variation in three key races.</title>
        <authorList>
            <person name="Adams T.M."/>
            <person name="Armitage A.D."/>
            <person name="Sobczyk M.K."/>
            <person name="Bates H.J."/>
            <person name="Dunwell J.M."/>
            <person name="Nellist C.F."/>
            <person name="Harrison R.J."/>
        </authorList>
    </citation>
    <scope>NUCLEOTIDE SEQUENCE [LARGE SCALE GENOMIC DNA]</scope>
    <source>
        <strain evidence="10 14">A4</strain>
        <strain evidence="9 15">BC-1</strain>
        <strain evidence="8 19">BC-23</strain>
        <strain evidence="7 13">NOV-27</strain>
        <strain evidence="6 16">NOV-5</strain>
        <strain evidence="4 17">NOV-71</strain>
        <strain evidence="11 20">NOV-77</strain>
        <strain evidence="2 12">NOV-9</strain>
        <strain evidence="5 21">ONT-3</strain>
        <strain evidence="3 18">SCRP245</strain>
    </source>
</reference>
<dbReference type="OrthoDB" id="94989at2759"/>
<evidence type="ECO:0000313" key="20">
    <source>
        <dbReference type="Proteomes" id="UP000486351"/>
    </source>
</evidence>
<dbReference type="EMBL" id="QXGC01001267">
    <property type="protein sequence ID" value="KAE9206919.1"/>
    <property type="molecule type" value="Genomic_DNA"/>
</dbReference>
<dbReference type="Proteomes" id="UP000433483">
    <property type="component" value="Unassembled WGS sequence"/>
</dbReference>
<evidence type="ECO:0000313" key="7">
    <source>
        <dbReference type="EMBL" id="KAE9201277.1"/>
    </source>
</evidence>
<comment type="caution">
    <text evidence="7">The sequence shown here is derived from an EMBL/GenBank/DDBJ whole genome shotgun (WGS) entry which is preliminary data.</text>
</comment>
<feature type="chain" id="PRO_5036380910" description="RxLR effector protein" evidence="1">
    <location>
        <begin position="23"/>
        <end position="55"/>
    </location>
</feature>
<evidence type="ECO:0000313" key="4">
    <source>
        <dbReference type="EMBL" id="KAE9092793.1"/>
    </source>
</evidence>
<dbReference type="EMBL" id="QXGE01000771">
    <property type="protein sequence ID" value="KAE9304074.1"/>
    <property type="molecule type" value="Genomic_DNA"/>
</dbReference>
<dbReference type="EMBL" id="QXGA01000756">
    <property type="protein sequence ID" value="KAE9141835.1"/>
    <property type="molecule type" value="Genomic_DNA"/>
</dbReference>
<dbReference type="EMBL" id="QXFW01001267">
    <property type="protein sequence ID" value="KAE8993588.1"/>
    <property type="molecule type" value="Genomic_DNA"/>
</dbReference>
<feature type="signal peptide" evidence="1">
    <location>
        <begin position="1"/>
        <end position="22"/>
    </location>
</feature>
<protein>
    <recommendedName>
        <fullName evidence="22">RxLR effector protein</fullName>
    </recommendedName>
</protein>
<evidence type="ECO:0000313" key="9">
    <source>
        <dbReference type="EMBL" id="KAE9207962.1"/>
    </source>
</evidence>
<evidence type="ECO:0000313" key="8">
    <source>
        <dbReference type="EMBL" id="KAE9206919.1"/>
    </source>
</evidence>
<proteinExistence type="predicted"/>
<dbReference type="Proteomes" id="UP000440367">
    <property type="component" value="Unassembled WGS sequence"/>
</dbReference>
<evidence type="ECO:0000313" key="5">
    <source>
        <dbReference type="EMBL" id="KAE9124625.1"/>
    </source>
</evidence>
<evidence type="ECO:0000313" key="21">
    <source>
        <dbReference type="Proteomes" id="UP000488956"/>
    </source>
</evidence>
<evidence type="ECO:0000313" key="10">
    <source>
        <dbReference type="EMBL" id="KAE9304074.1"/>
    </source>
</evidence>
<sequence length="55" mass="6137">MKTSFALTVLSCIVLALAPVNAEVNGVYQLRTGDDRELKLFDDNVKKIPRQYPGK</sequence>
<dbReference type="Proteomes" id="UP000437068">
    <property type="component" value="Unassembled WGS sequence"/>
</dbReference>
<evidence type="ECO:0000313" key="13">
    <source>
        <dbReference type="Proteomes" id="UP000433483"/>
    </source>
</evidence>
<name>A0A6A3XHA2_9STRA</name>
<organism evidence="7 13">
    <name type="scientific">Phytophthora fragariae</name>
    <dbReference type="NCBI Taxonomy" id="53985"/>
    <lineage>
        <taxon>Eukaryota</taxon>
        <taxon>Sar</taxon>
        <taxon>Stramenopiles</taxon>
        <taxon>Oomycota</taxon>
        <taxon>Peronosporomycetes</taxon>
        <taxon>Peronosporales</taxon>
        <taxon>Peronosporaceae</taxon>
        <taxon>Phytophthora</taxon>
    </lineage>
</organism>
<evidence type="ECO:0000313" key="11">
    <source>
        <dbReference type="EMBL" id="KAE9333268.1"/>
    </source>
</evidence>
<evidence type="ECO:0000313" key="15">
    <source>
        <dbReference type="Proteomes" id="UP000440367"/>
    </source>
</evidence>
<dbReference type="EMBL" id="QXGB01000913">
    <property type="protein sequence ID" value="KAE9201277.1"/>
    <property type="molecule type" value="Genomic_DNA"/>
</dbReference>
<dbReference type="EMBL" id="QXGD01001360">
    <property type="protein sequence ID" value="KAE9207962.1"/>
    <property type="molecule type" value="Genomic_DNA"/>
</dbReference>
<evidence type="ECO:0000313" key="17">
    <source>
        <dbReference type="Proteomes" id="UP000441208"/>
    </source>
</evidence>
<evidence type="ECO:0000313" key="18">
    <source>
        <dbReference type="Proteomes" id="UP000460718"/>
    </source>
</evidence>